<evidence type="ECO:0000256" key="1">
    <source>
        <dbReference type="ARBA" id="ARBA00022679"/>
    </source>
</evidence>
<organism evidence="4">
    <name type="scientific">Alsobacter sp. KACC 23698</name>
    <dbReference type="NCBI Taxonomy" id="3149229"/>
    <lineage>
        <taxon>Bacteria</taxon>
        <taxon>Pseudomonadati</taxon>
        <taxon>Pseudomonadota</taxon>
        <taxon>Alphaproteobacteria</taxon>
        <taxon>Hyphomicrobiales</taxon>
        <taxon>Alsobacteraceae</taxon>
        <taxon>Alsobacter</taxon>
    </lineage>
</organism>
<dbReference type="EMBL" id="CP157484">
    <property type="protein sequence ID" value="XBO36878.1"/>
    <property type="molecule type" value="Genomic_DNA"/>
</dbReference>
<dbReference type="GO" id="GO:0009103">
    <property type="term" value="P:lipopolysaccharide biosynthetic process"/>
    <property type="evidence" value="ECO:0007669"/>
    <property type="project" value="TreeGrafter"/>
</dbReference>
<feature type="domain" description="Glycosyltransferase subfamily 4-like N-terminal" evidence="3">
    <location>
        <begin position="89"/>
        <end position="158"/>
    </location>
</feature>
<dbReference type="AlphaFoldDB" id="A0AAU7J9C1"/>
<dbReference type="CDD" id="cd03801">
    <property type="entry name" value="GT4_PimA-like"/>
    <property type="match status" value="1"/>
</dbReference>
<evidence type="ECO:0000259" key="3">
    <source>
        <dbReference type="Pfam" id="PF13439"/>
    </source>
</evidence>
<evidence type="ECO:0000313" key="4">
    <source>
        <dbReference type="EMBL" id="XBO36878.1"/>
    </source>
</evidence>
<dbReference type="InterPro" id="IPR001296">
    <property type="entry name" value="Glyco_trans_1"/>
</dbReference>
<name>A0AAU7J9C1_9HYPH</name>
<proteinExistence type="predicted"/>
<dbReference type="Pfam" id="PF13439">
    <property type="entry name" value="Glyco_transf_4"/>
    <property type="match status" value="1"/>
</dbReference>
<keyword evidence="1 4" id="KW-0808">Transferase</keyword>
<dbReference type="PANTHER" id="PTHR46401">
    <property type="entry name" value="GLYCOSYLTRANSFERASE WBBK-RELATED"/>
    <property type="match status" value="1"/>
</dbReference>
<dbReference type="RefSeq" id="WP_406853695.1">
    <property type="nucleotide sequence ID" value="NZ_CP157484.1"/>
</dbReference>
<protein>
    <submittedName>
        <fullName evidence="4">Glycosyltransferase family 4 protein</fullName>
        <ecNumber evidence="4">2.4.-.-</ecNumber>
    </submittedName>
</protein>
<keyword evidence="4" id="KW-0328">Glycosyltransferase</keyword>
<evidence type="ECO:0000259" key="2">
    <source>
        <dbReference type="Pfam" id="PF00534"/>
    </source>
</evidence>
<sequence>MPEVVFAIPGDIQAPTGGYAYDRRILELLPGEGVAVRHLALPGSFPWASVADLAETQGLLQGTPEDAVLLIDGLAYGSMTELVLNSVFRPIVALVHHPLAMEAGMPERRRRALFSSERAALARAAGVIATSRATGRLLVEEYGVAPEALTIAEPGADPAPRAPGSGSRTPVLLSVGAVSPRKAYGVLVEALAGLRDRPWTARIVGATDRDPDETARVTSLIQDAGLSDRVALDGAVSAAELDAAFAGADLLVHPALYEGYGMALAEALARGLPIVSTTGGAAADTVPDGAGLKVAPGDAAALREALAALLDDPARRSRCADASWAAGQALPRWRDAAAAVAGALRRAAPPQAGRRAS</sequence>
<dbReference type="Gene3D" id="3.40.50.2000">
    <property type="entry name" value="Glycogen Phosphorylase B"/>
    <property type="match status" value="2"/>
</dbReference>
<gene>
    <name evidence="4" type="ORF">ABEG18_14130</name>
</gene>
<dbReference type="Pfam" id="PF00534">
    <property type="entry name" value="Glycos_transf_1"/>
    <property type="match status" value="1"/>
</dbReference>
<dbReference type="GO" id="GO:0016757">
    <property type="term" value="F:glycosyltransferase activity"/>
    <property type="evidence" value="ECO:0007669"/>
    <property type="project" value="UniProtKB-KW"/>
</dbReference>
<dbReference type="SUPFAM" id="SSF53756">
    <property type="entry name" value="UDP-Glycosyltransferase/glycogen phosphorylase"/>
    <property type="match status" value="1"/>
</dbReference>
<accession>A0AAU7J9C1</accession>
<reference evidence="4" key="1">
    <citation type="submission" date="2024-05" db="EMBL/GenBank/DDBJ databases">
        <authorList>
            <person name="Kim S."/>
            <person name="Heo J."/>
            <person name="Choi H."/>
            <person name="Choi Y."/>
            <person name="Kwon S.-W."/>
            <person name="Kim Y."/>
        </authorList>
    </citation>
    <scope>NUCLEOTIDE SEQUENCE</scope>
    <source>
        <strain evidence="4">KACC 23698</strain>
    </source>
</reference>
<dbReference type="PANTHER" id="PTHR46401:SF2">
    <property type="entry name" value="GLYCOSYLTRANSFERASE WBBK-RELATED"/>
    <property type="match status" value="1"/>
</dbReference>
<dbReference type="EC" id="2.4.-.-" evidence="4"/>
<feature type="domain" description="Glycosyl transferase family 1" evidence="2">
    <location>
        <begin position="164"/>
        <end position="321"/>
    </location>
</feature>
<dbReference type="InterPro" id="IPR028098">
    <property type="entry name" value="Glyco_trans_4-like_N"/>
</dbReference>